<dbReference type="AlphaFoldDB" id="I0WHN3"/>
<dbReference type="CDD" id="cd07377">
    <property type="entry name" value="WHTH_GntR"/>
    <property type="match status" value="1"/>
</dbReference>
<reference evidence="5 6" key="1">
    <citation type="journal article" date="2012" name="J. Bacteriol.">
        <title>Genome Sequence of the Halotolerant Bacterium Imtechella halotolerans K1T.</title>
        <authorList>
            <person name="Kumar S."/>
            <person name="Vikram S."/>
            <person name="Subramanian S."/>
            <person name="Raghava G.P."/>
            <person name="Pinnaka A.K."/>
        </authorList>
    </citation>
    <scope>NUCLEOTIDE SEQUENCE [LARGE SCALE GENOMIC DNA]</scope>
    <source>
        <strain evidence="5 6">K1</strain>
    </source>
</reference>
<dbReference type="eggNOG" id="COG2186">
    <property type="taxonomic scope" value="Bacteria"/>
</dbReference>
<dbReference type="SMART" id="SM00895">
    <property type="entry name" value="FCD"/>
    <property type="match status" value="1"/>
</dbReference>
<gene>
    <name evidence="5" type="ORF">W5A_03114</name>
</gene>
<keyword evidence="2" id="KW-0238">DNA-binding</keyword>
<dbReference type="GO" id="GO:0003677">
    <property type="term" value="F:DNA binding"/>
    <property type="evidence" value="ECO:0007669"/>
    <property type="project" value="UniProtKB-KW"/>
</dbReference>
<feature type="domain" description="HTH gntR-type" evidence="4">
    <location>
        <begin position="41"/>
        <end position="109"/>
    </location>
</feature>
<dbReference type="SUPFAM" id="SSF48008">
    <property type="entry name" value="GntR ligand-binding domain-like"/>
    <property type="match status" value="1"/>
</dbReference>
<dbReference type="InterPro" id="IPR011711">
    <property type="entry name" value="GntR_C"/>
</dbReference>
<evidence type="ECO:0000313" key="6">
    <source>
        <dbReference type="Proteomes" id="UP000005938"/>
    </source>
</evidence>
<dbReference type="GO" id="GO:0003700">
    <property type="term" value="F:DNA-binding transcription factor activity"/>
    <property type="evidence" value="ECO:0007669"/>
    <property type="project" value="InterPro"/>
</dbReference>
<dbReference type="SMART" id="SM00345">
    <property type="entry name" value="HTH_GNTR"/>
    <property type="match status" value="1"/>
</dbReference>
<proteinExistence type="predicted"/>
<evidence type="ECO:0000256" key="1">
    <source>
        <dbReference type="ARBA" id="ARBA00023015"/>
    </source>
</evidence>
<organism evidence="5 6">
    <name type="scientific">Imtechella halotolerans K1</name>
    <dbReference type="NCBI Taxonomy" id="946077"/>
    <lineage>
        <taxon>Bacteria</taxon>
        <taxon>Pseudomonadati</taxon>
        <taxon>Bacteroidota</taxon>
        <taxon>Flavobacteriia</taxon>
        <taxon>Flavobacteriales</taxon>
        <taxon>Flavobacteriaceae</taxon>
        <taxon>Imtechella</taxon>
    </lineage>
</organism>
<dbReference type="PRINTS" id="PR00035">
    <property type="entry name" value="HTHGNTR"/>
</dbReference>
<dbReference type="Gene3D" id="1.20.120.530">
    <property type="entry name" value="GntR ligand-binding domain-like"/>
    <property type="match status" value="1"/>
</dbReference>
<dbReference type="Pfam" id="PF07729">
    <property type="entry name" value="FCD"/>
    <property type="match status" value="1"/>
</dbReference>
<evidence type="ECO:0000256" key="2">
    <source>
        <dbReference type="ARBA" id="ARBA00023125"/>
    </source>
</evidence>
<dbReference type="PANTHER" id="PTHR43537:SF5">
    <property type="entry name" value="UXU OPERON TRANSCRIPTIONAL REGULATOR"/>
    <property type="match status" value="1"/>
</dbReference>
<protein>
    <submittedName>
        <fullName evidence="5">GntR family transcriptional regulator</fullName>
    </submittedName>
</protein>
<dbReference type="Proteomes" id="UP000005938">
    <property type="component" value="Unassembled WGS sequence"/>
</dbReference>
<dbReference type="Gene3D" id="1.10.10.10">
    <property type="entry name" value="Winged helix-like DNA-binding domain superfamily/Winged helix DNA-binding domain"/>
    <property type="match status" value="1"/>
</dbReference>
<keyword evidence="6" id="KW-1185">Reference proteome</keyword>
<dbReference type="EMBL" id="AJJU01000003">
    <property type="protein sequence ID" value="EID75899.1"/>
    <property type="molecule type" value="Genomic_DNA"/>
</dbReference>
<dbReference type="InterPro" id="IPR008920">
    <property type="entry name" value="TF_FadR/GntR_C"/>
</dbReference>
<keyword evidence="1" id="KW-0805">Transcription regulation</keyword>
<evidence type="ECO:0000259" key="4">
    <source>
        <dbReference type="PROSITE" id="PS50949"/>
    </source>
</evidence>
<dbReference type="InterPro" id="IPR036388">
    <property type="entry name" value="WH-like_DNA-bd_sf"/>
</dbReference>
<dbReference type="PANTHER" id="PTHR43537">
    <property type="entry name" value="TRANSCRIPTIONAL REGULATOR, GNTR FAMILY"/>
    <property type="match status" value="1"/>
</dbReference>
<accession>I0WHN3</accession>
<evidence type="ECO:0000313" key="5">
    <source>
        <dbReference type="EMBL" id="EID75899.1"/>
    </source>
</evidence>
<dbReference type="SUPFAM" id="SSF46785">
    <property type="entry name" value="Winged helix' DNA-binding domain"/>
    <property type="match status" value="1"/>
</dbReference>
<name>I0WHN3_9FLAO</name>
<dbReference type="Pfam" id="PF00392">
    <property type="entry name" value="GntR"/>
    <property type="match status" value="1"/>
</dbReference>
<sequence>MRIWNYTQQPSLSFLFLYFCTQEDTPKMKAKLEKIEPIDNLSLVDKVEARILAFFKENGLRPGDAIPKELEFAESLGVSRTVVREALLRLRTLGLVESKKHRGMILTQPDVVGSFERVLDPTILDESTLKNLFELRLILEMGMADFLFERKTQKDMDELEEIVTFEEDNVNNESFFSLDKEIAFHGKLYQMSNNETLQKFHKLLLPVFEFVHRETSEEWRQFKYSSGKFVTHRMLMDNIKVGTPETFRNAMRNHLEPHFVRTFKKA</sequence>
<dbReference type="PROSITE" id="PS50949">
    <property type="entry name" value="HTH_GNTR"/>
    <property type="match status" value="1"/>
</dbReference>
<dbReference type="STRING" id="946077.W5A_03114"/>
<comment type="caution">
    <text evidence="5">The sequence shown here is derived from an EMBL/GenBank/DDBJ whole genome shotgun (WGS) entry which is preliminary data.</text>
</comment>
<dbReference type="InterPro" id="IPR036390">
    <property type="entry name" value="WH_DNA-bd_sf"/>
</dbReference>
<dbReference type="PATRIC" id="fig|946077.3.peg.629"/>
<evidence type="ECO:0000256" key="3">
    <source>
        <dbReference type="ARBA" id="ARBA00023163"/>
    </source>
</evidence>
<dbReference type="InterPro" id="IPR000524">
    <property type="entry name" value="Tscrpt_reg_HTH_GntR"/>
</dbReference>
<keyword evidence="3" id="KW-0804">Transcription</keyword>